<dbReference type="AlphaFoldDB" id="A0A2N9IU22"/>
<organism evidence="1">
    <name type="scientific">Fagus sylvatica</name>
    <name type="common">Beechnut</name>
    <dbReference type="NCBI Taxonomy" id="28930"/>
    <lineage>
        <taxon>Eukaryota</taxon>
        <taxon>Viridiplantae</taxon>
        <taxon>Streptophyta</taxon>
        <taxon>Embryophyta</taxon>
        <taxon>Tracheophyta</taxon>
        <taxon>Spermatophyta</taxon>
        <taxon>Magnoliopsida</taxon>
        <taxon>eudicotyledons</taxon>
        <taxon>Gunneridae</taxon>
        <taxon>Pentapetalae</taxon>
        <taxon>rosids</taxon>
        <taxon>fabids</taxon>
        <taxon>Fagales</taxon>
        <taxon>Fagaceae</taxon>
        <taxon>Fagus</taxon>
    </lineage>
</organism>
<accession>A0A2N9IU22</accession>
<name>A0A2N9IU22_FAGSY</name>
<reference evidence="1" key="1">
    <citation type="submission" date="2018-02" db="EMBL/GenBank/DDBJ databases">
        <authorList>
            <person name="Cohen D.B."/>
            <person name="Kent A.D."/>
        </authorList>
    </citation>
    <scope>NUCLEOTIDE SEQUENCE</scope>
</reference>
<proteinExistence type="predicted"/>
<dbReference type="EMBL" id="OIVN01006195">
    <property type="protein sequence ID" value="SPD27511.1"/>
    <property type="molecule type" value="Genomic_DNA"/>
</dbReference>
<protein>
    <submittedName>
        <fullName evidence="1">Uncharacterized protein</fullName>
    </submittedName>
</protein>
<evidence type="ECO:0000313" key="1">
    <source>
        <dbReference type="EMBL" id="SPD27511.1"/>
    </source>
</evidence>
<sequence>MRPIEIEIIKGMSLGPDGGGGGGEDVICEDVEGWFCKFDKAWIGGRRGLKREGFWVGIGGKKKEEEDLW</sequence>
<gene>
    <name evidence="1" type="ORF">FSB_LOCUS55393</name>
</gene>